<evidence type="ECO:0000313" key="2">
    <source>
        <dbReference type="Proteomes" id="UP001190700"/>
    </source>
</evidence>
<sequence>MLISAEPMRLTRKESTLVDAGLTAVSFKYNALLSDPGLRGFQQRGNDVELTLCDSALYTSKALPRILW</sequence>
<accession>A0AAE0LH60</accession>
<dbReference type="AlphaFoldDB" id="A0AAE0LH60"/>
<comment type="caution">
    <text evidence="1">The sequence shown here is derived from an EMBL/GenBank/DDBJ whole genome shotgun (WGS) entry which is preliminary data.</text>
</comment>
<gene>
    <name evidence="1" type="ORF">CYMTET_7344</name>
</gene>
<proteinExistence type="predicted"/>
<protein>
    <submittedName>
        <fullName evidence="1">Uncharacterized protein</fullName>
    </submittedName>
</protein>
<reference evidence="1 2" key="1">
    <citation type="journal article" date="2015" name="Genome Biol. Evol.">
        <title>Comparative Genomics of a Bacterivorous Green Alga Reveals Evolutionary Causalities and Consequences of Phago-Mixotrophic Mode of Nutrition.</title>
        <authorList>
            <person name="Burns J.A."/>
            <person name="Paasch A."/>
            <person name="Narechania A."/>
            <person name="Kim E."/>
        </authorList>
    </citation>
    <scope>NUCLEOTIDE SEQUENCE [LARGE SCALE GENOMIC DNA]</scope>
    <source>
        <strain evidence="1 2">PLY_AMNH</strain>
    </source>
</reference>
<evidence type="ECO:0000313" key="1">
    <source>
        <dbReference type="EMBL" id="KAK3285032.1"/>
    </source>
</evidence>
<dbReference type="Proteomes" id="UP001190700">
    <property type="component" value="Unassembled WGS sequence"/>
</dbReference>
<keyword evidence="2" id="KW-1185">Reference proteome</keyword>
<organism evidence="1 2">
    <name type="scientific">Cymbomonas tetramitiformis</name>
    <dbReference type="NCBI Taxonomy" id="36881"/>
    <lineage>
        <taxon>Eukaryota</taxon>
        <taxon>Viridiplantae</taxon>
        <taxon>Chlorophyta</taxon>
        <taxon>Pyramimonadophyceae</taxon>
        <taxon>Pyramimonadales</taxon>
        <taxon>Pyramimonadaceae</taxon>
        <taxon>Cymbomonas</taxon>
    </lineage>
</organism>
<name>A0AAE0LH60_9CHLO</name>
<dbReference type="EMBL" id="LGRX02001995">
    <property type="protein sequence ID" value="KAK3285032.1"/>
    <property type="molecule type" value="Genomic_DNA"/>
</dbReference>